<proteinExistence type="predicted"/>
<evidence type="ECO:0000313" key="1">
    <source>
        <dbReference type="EMBL" id="TCW00073.1"/>
    </source>
</evidence>
<comment type="caution">
    <text evidence="1">The sequence shown here is derived from an EMBL/GenBank/DDBJ whole genome shotgun (WGS) entry which is preliminary data.</text>
</comment>
<accession>A0A4R3Z4G9</accession>
<dbReference type="EMBL" id="SMCR01000001">
    <property type="protein sequence ID" value="TCW00073.1"/>
    <property type="molecule type" value="Genomic_DNA"/>
</dbReference>
<dbReference type="Proteomes" id="UP000295719">
    <property type="component" value="Unassembled WGS sequence"/>
</dbReference>
<name>A0A4R3Z4G9_9GAMM</name>
<evidence type="ECO:0000313" key="2">
    <source>
        <dbReference type="Proteomes" id="UP000295719"/>
    </source>
</evidence>
<gene>
    <name evidence="1" type="ORF">EDC52_101417</name>
</gene>
<sequence>MVGIHPALGIIKDSLYHFISTIYHRRKGFVLSTDRLRISDFMRFIHHGDNTRSGSGIQVSQQRGQYHLISMRGNNPLPLLNFEGFNSCQQRLMISVVLHNRPSLVDTVAAGNQTKAGNREDTG</sequence>
<protein>
    <submittedName>
        <fullName evidence="1">Uncharacterized protein</fullName>
    </submittedName>
</protein>
<keyword evidence="2" id="KW-1185">Reference proteome</keyword>
<organism evidence="1 2">
    <name type="scientific">Biostraticola tofi</name>
    <dbReference type="NCBI Taxonomy" id="466109"/>
    <lineage>
        <taxon>Bacteria</taxon>
        <taxon>Pseudomonadati</taxon>
        <taxon>Pseudomonadota</taxon>
        <taxon>Gammaproteobacteria</taxon>
        <taxon>Enterobacterales</taxon>
        <taxon>Bruguierivoracaceae</taxon>
        <taxon>Biostraticola</taxon>
    </lineage>
</organism>
<reference evidence="1 2" key="1">
    <citation type="submission" date="2019-03" db="EMBL/GenBank/DDBJ databases">
        <title>Genomic Encyclopedia of Type Strains, Phase IV (KMG-IV): sequencing the most valuable type-strain genomes for metagenomic binning, comparative biology and taxonomic classification.</title>
        <authorList>
            <person name="Goeker M."/>
        </authorList>
    </citation>
    <scope>NUCLEOTIDE SEQUENCE [LARGE SCALE GENOMIC DNA]</scope>
    <source>
        <strain evidence="1 2">DSM 19580</strain>
    </source>
</reference>
<dbReference type="AlphaFoldDB" id="A0A4R3Z4G9"/>